<keyword evidence="5 8" id="KW-0547">Nucleotide-binding</keyword>
<dbReference type="InterPro" id="IPR012094">
    <property type="entry name" value="tRNA_Ile_lys_synt"/>
</dbReference>
<proteinExistence type="inferred from homology"/>
<evidence type="ECO:0000313" key="11">
    <source>
        <dbReference type="Proteomes" id="UP000313645"/>
    </source>
</evidence>
<dbReference type="Pfam" id="PF09179">
    <property type="entry name" value="TilS"/>
    <property type="match status" value="1"/>
</dbReference>
<keyword evidence="2 8" id="KW-0963">Cytoplasm</keyword>
<evidence type="ECO:0000313" key="10">
    <source>
        <dbReference type="EMBL" id="TBW54453.1"/>
    </source>
</evidence>
<dbReference type="SUPFAM" id="SSF82829">
    <property type="entry name" value="MesJ substrate recognition domain-like"/>
    <property type="match status" value="1"/>
</dbReference>
<dbReference type="InterPro" id="IPR015262">
    <property type="entry name" value="tRNA_Ile_lys_synt_subst-bd"/>
</dbReference>
<feature type="binding site" evidence="8">
    <location>
        <begin position="35"/>
        <end position="40"/>
    </location>
    <ligand>
        <name>ATP</name>
        <dbReference type="ChEBI" id="CHEBI:30616"/>
    </ligand>
</feature>
<dbReference type="EMBL" id="SJDL01000021">
    <property type="protein sequence ID" value="TBW54453.1"/>
    <property type="molecule type" value="Genomic_DNA"/>
</dbReference>
<evidence type="ECO:0000256" key="7">
    <source>
        <dbReference type="ARBA" id="ARBA00048539"/>
    </source>
</evidence>
<gene>
    <name evidence="8 10" type="primary">tilS</name>
    <name evidence="10" type="ORF">EZI54_13625</name>
</gene>
<dbReference type="Pfam" id="PF01171">
    <property type="entry name" value="ATP_bind_3"/>
    <property type="match status" value="1"/>
</dbReference>
<keyword evidence="6 8" id="KW-0067">ATP-binding</keyword>
<protein>
    <recommendedName>
        <fullName evidence="8">tRNA(Ile)-lysidine synthase</fullName>
        <ecNumber evidence="8">6.3.4.19</ecNumber>
    </recommendedName>
    <alternativeName>
        <fullName evidence="8">tRNA(Ile)-2-lysyl-cytidine synthase</fullName>
    </alternativeName>
    <alternativeName>
        <fullName evidence="8">tRNA(Ile)-lysidine synthetase</fullName>
    </alternativeName>
</protein>
<comment type="domain">
    <text evidence="8">The N-terminal region contains the highly conserved SGGXDS motif, predicted to be a P-loop motif involved in ATP binding.</text>
</comment>
<dbReference type="HAMAP" id="MF_01161">
    <property type="entry name" value="tRNA_Ile_lys_synt"/>
    <property type="match status" value="1"/>
</dbReference>
<evidence type="ECO:0000256" key="1">
    <source>
        <dbReference type="ARBA" id="ARBA00004496"/>
    </source>
</evidence>
<dbReference type="InterPro" id="IPR014729">
    <property type="entry name" value="Rossmann-like_a/b/a_fold"/>
</dbReference>
<dbReference type="InterPro" id="IPR012796">
    <property type="entry name" value="Lysidine-tRNA-synth_C"/>
</dbReference>
<evidence type="ECO:0000256" key="2">
    <source>
        <dbReference type="ARBA" id="ARBA00022490"/>
    </source>
</evidence>
<keyword evidence="3 8" id="KW-0436">Ligase</keyword>
<reference evidence="10 11" key="1">
    <citation type="submission" date="2019-02" db="EMBL/GenBank/DDBJ databases">
        <title>Marinobacter halodurans sp. nov., a marine bacterium isolated from sea tidal flat.</title>
        <authorList>
            <person name="Yoo Y."/>
            <person name="Lee D.W."/>
            <person name="Kim B.S."/>
            <person name="Kim J.-J."/>
        </authorList>
    </citation>
    <scope>NUCLEOTIDE SEQUENCE [LARGE SCALE GENOMIC DNA]</scope>
    <source>
        <strain evidence="10 11">YJ-S3-2</strain>
    </source>
</reference>
<dbReference type="SUPFAM" id="SSF56037">
    <property type="entry name" value="PheT/TilS domain"/>
    <property type="match status" value="1"/>
</dbReference>
<dbReference type="SMART" id="SM00977">
    <property type="entry name" value="TilS_C"/>
    <property type="match status" value="1"/>
</dbReference>
<comment type="subcellular location">
    <subcellularLocation>
        <location evidence="1 8">Cytoplasm</location>
    </subcellularLocation>
</comment>
<accession>A0ABY1ZIR6</accession>
<dbReference type="NCBIfam" id="TIGR02432">
    <property type="entry name" value="lysidine_TilS_N"/>
    <property type="match status" value="1"/>
</dbReference>
<dbReference type="CDD" id="cd01992">
    <property type="entry name" value="TilS_N"/>
    <property type="match status" value="1"/>
</dbReference>
<dbReference type="InterPro" id="IPR012795">
    <property type="entry name" value="tRNA_Ile_lys_synt_N"/>
</dbReference>
<evidence type="ECO:0000256" key="4">
    <source>
        <dbReference type="ARBA" id="ARBA00022694"/>
    </source>
</evidence>
<evidence type="ECO:0000256" key="3">
    <source>
        <dbReference type="ARBA" id="ARBA00022598"/>
    </source>
</evidence>
<name>A0ABY1ZIR6_9GAMM</name>
<comment type="similarity">
    <text evidence="8">Belongs to the tRNA(Ile)-lysidine synthase family.</text>
</comment>
<evidence type="ECO:0000256" key="8">
    <source>
        <dbReference type="HAMAP-Rule" id="MF_01161"/>
    </source>
</evidence>
<dbReference type="SUPFAM" id="SSF52402">
    <property type="entry name" value="Adenine nucleotide alpha hydrolases-like"/>
    <property type="match status" value="1"/>
</dbReference>
<dbReference type="Gene3D" id="3.40.50.620">
    <property type="entry name" value="HUPs"/>
    <property type="match status" value="1"/>
</dbReference>
<feature type="domain" description="Lysidine-tRNA(Ile) synthetase C-terminal" evidence="9">
    <location>
        <begin position="362"/>
        <end position="435"/>
    </location>
</feature>
<dbReference type="EC" id="6.3.4.19" evidence="8"/>
<dbReference type="InterPro" id="IPR011063">
    <property type="entry name" value="TilS/TtcA_N"/>
</dbReference>
<evidence type="ECO:0000259" key="9">
    <source>
        <dbReference type="SMART" id="SM00977"/>
    </source>
</evidence>
<dbReference type="NCBIfam" id="TIGR02433">
    <property type="entry name" value="lysidine_TilS_C"/>
    <property type="match status" value="1"/>
</dbReference>
<organism evidence="10 11">
    <name type="scientific">Marinobacter halodurans</name>
    <dbReference type="NCBI Taxonomy" id="2528979"/>
    <lineage>
        <taxon>Bacteria</taxon>
        <taxon>Pseudomonadati</taxon>
        <taxon>Pseudomonadota</taxon>
        <taxon>Gammaproteobacteria</taxon>
        <taxon>Pseudomonadales</taxon>
        <taxon>Marinobacteraceae</taxon>
        <taxon>Marinobacter</taxon>
    </lineage>
</organism>
<sequence>MTPAGNRLDPSTWPAALRQAMSSLPDSSRMVVALSGGLDSVFLLNAAASWFADRDDCTVSALHVNHQLQPAARDMAEYSRLACDALGVQLVQVRVDVSDGDSIENEARKARYRAFEQHLQPDDCLLMAHHADDQAETVLFRLVRGSGVRGLAGMPQSRELGAGHLCRPLLGLERRDIEALAGSWGLQWFDDPTNAETGFDRNYLRHQVLAPLVHRWPGVLGSIGRAARQCDEASQLTARLAALQRREIEDGQGRLSVSGLVALDDLPAQKNLLRWWLIDCGYEPPPAARLEQALTDLLYAGQDREPELRGEGYHLRRYRERLYCLRDKFDEPVSPATWVTSERLSWAGGEVRAIGGGRCLTLTVTARAGGERLRPVPGGPSRPLKKWLQEQGVPPWERDRIPLIWQDGELMAVGDLWVSPTLVEATGVASWRIVWERDCR</sequence>
<dbReference type="Proteomes" id="UP000313645">
    <property type="component" value="Unassembled WGS sequence"/>
</dbReference>
<comment type="catalytic activity">
    <reaction evidence="7 8">
        <text>cytidine(34) in tRNA(Ile2) + L-lysine + ATP = lysidine(34) in tRNA(Ile2) + AMP + diphosphate + H(+)</text>
        <dbReference type="Rhea" id="RHEA:43744"/>
        <dbReference type="Rhea" id="RHEA-COMP:10625"/>
        <dbReference type="Rhea" id="RHEA-COMP:10670"/>
        <dbReference type="ChEBI" id="CHEBI:15378"/>
        <dbReference type="ChEBI" id="CHEBI:30616"/>
        <dbReference type="ChEBI" id="CHEBI:32551"/>
        <dbReference type="ChEBI" id="CHEBI:33019"/>
        <dbReference type="ChEBI" id="CHEBI:82748"/>
        <dbReference type="ChEBI" id="CHEBI:83665"/>
        <dbReference type="ChEBI" id="CHEBI:456215"/>
        <dbReference type="EC" id="6.3.4.19"/>
    </reaction>
</comment>
<dbReference type="PANTHER" id="PTHR43033">
    <property type="entry name" value="TRNA(ILE)-LYSIDINE SYNTHASE-RELATED"/>
    <property type="match status" value="1"/>
</dbReference>
<evidence type="ECO:0000256" key="5">
    <source>
        <dbReference type="ARBA" id="ARBA00022741"/>
    </source>
</evidence>
<dbReference type="Gene3D" id="1.20.59.20">
    <property type="match status" value="1"/>
</dbReference>
<dbReference type="Pfam" id="PF11734">
    <property type="entry name" value="TilS_C"/>
    <property type="match status" value="1"/>
</dbReference>
<keyword evidence="11" id="KW-1185">Reference proteome</keyword>
<comment type="caution">
    <text evidence="10">The sequence shown here is derived from an EMBL/GenBank/DDBJ whole genome shotgun (WGS) entry which is preliminary data.</text>
</comment>
<evidence type="ECO:0000256" key="6">
    <source>
        <dbReference type="ARBA" id="ARBA00022840"/>
    </source>
</evidence>
<comment type="function">
    <text evidence="8">Ligates lysine onto the cytidine present at position 34 of the AUA codon-specific tRNA(Ile) that contains the anticodon CAU, in an ATP-dependent manner. Cytidine is converted to lysidine, thus changing the amino acid specificity of the tRNA from methionine to isoleucine.</text>
</comment>
<dbReference type="PANTHER" id="PTHR43033:SF1">
    <property type="entry name" value="TRNA(ILE)-LYSIDINE SYNTHASE-RELATED"/>
    <property type="match status" value="1"/>
</dbReference>
<keyword evidence="4 8" id="KW-0819">tRNA processing</keyword>